<keyword evidence="3" id="KW-1185">Reference proteome</keyword>
<dbReference type="HOGENOM" id="CLU_747813_0_0_0"/>
<dbReference type="Proteomes" id="UP000010798">
    <property type="component" value="Chromosome"/>
</dbReference>
<proteinExistence type="predicted"/>
<gene>
    <name evidence="2" type="ordered locus">Sinac_2299</name>
</gene>
<protein>
    <submittedName>
        <fullName evidence="2">Uncharacterized protein</fullName>
    </submittedName>
</protein>
<name>L0DBJ5_SINAD</name>
<evidence type="ECO:0000313" key="3">
    <source>
        <dbReference type="Proteomes" id="UP000010798"/>
    </source>
</evidence>
<evidence type="ECO:0000256" key="1">
    <source>
        <dbReference type="SAM" id="Phobius"/>
    </source>
</evidence>
<dbReference type="RefSeq" id="WP_015245773.1">
    <property type="nucleotide sequence ID" value="NC_019892.1"/>
</dbReference>
<keyword evidence="1" id="KW-0812">Transmembrane</keyword>
<sequence>MLVVMVISVLGVSPDRSDDPMVSAIRTAYEANLNALSVGTMSFTYSSGVAPDLASAISGQWSNRSQAEGSFAASGSDLRYERRFAPEVLNSNRTWLSEKQFSSPLTSNRVLTNGSYTLLDRVDASRDGKRLIHSARILAGNTDFFKHIELPLALGTNGTGYLHLGTDIARAMLHRSEWVLTDVDDRAKLDGIDVVKLTFIGLEFRRVYWVDLEHGAIPIRVDVYRNEKLALTFIRQDLHLFSGKGWYPCREITFVQTGSAREFIIDRGSPLGLAAPSSSFQLAFPAALPMINQSDMVKYPPRKIWDLRSLPSSTSPGVEQLKLATPPSPPFDNFAGERDAPQRWPILLMAFGAILLASLCFRPLMRLRRA</sequence>
<dbReference type="KEGG" id="saci:Sinac_2299"/>
<feature type="transmembrane region" description="Helical" evidence="1">
    <location>
        <begin position="344"/>
        <end position="364"/>
    </location>
</feature>
<evidence type="ECO:0000313" key="2">
    <source>
        <dbReference type="EMBL" id="AGA26617.1"/>
    </source>
</evidence>
<dbReference type="AlphaFoldDB" id="L0DBJ5"/>
<keyword evidence="1" id="KW-0472">Membrane</keyword>
<dbReference type="OrthoDB" id="291552at2"/>
<keyword evidence="1" id="KW-1133">Transmembrane helix</keyword>
<reference evidence="2 3" key="1">
    <citation type="submission" date="2012-02" db="EMBL/GenBank/DDBJ databases">
        <title>Complete sequence of chromosome of Singulisphaera acidiphila DSM 18658.</title>
        <authorList>
            <consortium name="US DOE Joint Genome Institute (JGI-PGF)"/>
            <person name="Lucas S."/>
            <person name="Copeland A."/>
            <person name="Lapidus A."/>
            <person name="Glavina del Rio T."/>
            <person name="Dalin E."/>
            <person name="Tice H."/>
            <person name="Bruce D."/>
            <person name="Goodwin L."/>
            <person name="Pitluck S."/>
            <person name="Peters L."/>
            <person name="Ovchinnikova G."/>
            <person name="Chertkov O."/>
            <person name="Kyrpides N."/>
            <person name="Mavromatis K."/>
            <person name="Ivanova N."/>
            <person name="Brettin T."/>
            <person name="Detter J.C."/>
            <person name="Han C."/>
            <person name="Larimer F."/>
            <person name="Land M."/>
            <person name="Hauser L."/>
            <person name="Markowitz V."/>
            <person name="Cheng J.-F."/>
            <person name="Hugenholtz P."/>
            <person name="Woyke T."/>
            <person name="Wu D."/>
            <person name="Tindall B."/>
            <person name="Pomrenke H."/>
            <person name="Brambilla E."/>
            <person name="Klenk H.-P."/>
            <person name="Eisen J.A."/>
        </authorList>
    </citation>
    <scope>NUCLEOTIDE SEQUENCE [LARGE SCALE GENOMIC DNA]</scope>
    <source>
        <strain evidence="3">ATCC BAA-1392 / DSM 18658 / VKM B-2454 / MOB10</strain>
    </source>
</reference>
<dbReference type="EMBL" id="CP003364">
    <property type="protein sequence ID" value="AGA26617.1"/>
    <property type="molecule type" value="Genomic_DNA"/>
</dbReference>
<organism evidence="2 3">
    <name type="scientific">Singulisphaera acidiphila (strain ATCC BAA-1392 / DSM 18658 / VKM B-2454 / MOB10)</name>
    <dbReference type="NCBI Taxonomy" id="886293"/>
    <lineage>
        <taxon>Bacteria</taxon>
        <taxon>Pseudomonadati</taxon>
        <taxon>Planctomycetota</taxon>
        <taxon>Planctomycetia</taxon>
        <taxon>Isosphaerales</taxon>
        <taxon>Isosphaeraceae</taxon>
        <taxon>Singulisphaera</taxon>
    </lineage>
</organism>
<accession>L0DBJ5</accession>